<proteinExistence type="predicted"/>
<evidence type="ECO:0000256" key="3">
    <source>
        <dbReference type="SAM" id="SignalP"/>
    </source>
</evidence>
<feature type="coiled-coil region" evidence="2">
    <location>
        <begin position="282"/>
        <end position="319"/>
    </location>
</feature>
<feature type="signal peptide" evidence="3">
    <location>
        <begin position="1"/>
        <end position="44"/>
    </location>
</feature>
<gene>
    <name evidence="5" type="ORF">SAMN05421594_0625</name>
</gene>
<protein>
    <submittedName>
        <fullName evidence="5">Por secretion system C-terminal sorting domain-containing protein</fullName>
    </submittedName>
</protein>
<evidence type="ECO:0000259" key="4">
    <source>
        <dbReference type="Pfam" id="PF18962"/>
    </source>
</evidence>
<dbReference type="EMBL" id="FOVD01000001">
    <property type="protein sequence ID" value="SFN04730.1"/>
    <property type="molecule type" value="Genomic_DNA"/>
</dbReference>
<evidence type="ECO:0000313" key="5">
    <source>
        <dbReference type="EMBL" id="SFN04730.1"/>
    </source>
</evidence>
<dbReference type="Proteomes" id="UP000198769">
    <property type="component" value="Unassembled WGS sequence"/>
</dbReference>
<accession>A0A1I4VU93</accession>
<dbReference type="OrthoDB" id="9808953at2"/>
<feature type="domain" description="Secretion system C-terminal sorting" evidence="4">
    <location>
        <begin position="333"/>
        <end position="408"/>
    </location>
</feature>
<name>A0A1I4VU93_CHROL</name>
<evidence type="ECO:0000256" key="1">
    <source>
        <dbReference type="ARBA" id="ARBA00022729"/>
    </source>
</evidence>
<dbReference type="InterPro" id="IPR026444">
    <property type="entry name" value="Secre_tail"/>
</dbReference>
<keyword evidence="2" id="KW-0175">Coiled coil</keyword>
<reference evidence="6" key="1">
    <citation type="submission" date="2016-10" db="EMBL/GenBank/DDBJ databases">
        <authorList>
            <person name="Varghese N."/>
            <person name="Submissions S."/>
        </authorList>
    </citation>
    <scope>NUCLEOTIDE SEQUENCE [LARGE SCALE GENOMIC DNA]</scope>
    <source>
        <strain evidence="6">DSM 25575</strain>
    </source>
</reference>
<dbReference type="Pfam" id="PF18962">
    <property type="entry name" value="Por_Secre_tail"/>
    <property type="match status" value="1"/>
</dbReference>
<keyword evidence="1 3" id="KW-0732">Signal</keyword>
<sequence length="410" mass="42888">MVIIFHTLVITKNHQNSKFMKTSLLSMKNGLTAAMLLLTGMASAQQWQITGNGGITPANYAGTVDPRAFFLRTNGASTNPGQAILNEAGSFIVDAVNNSNVAKVKGSIIAGSSNILGAQAGSSIVSGWGNDLSNGGGANIVSGQDNIVQNNSSKSVALGWKNIIRNHNQFALGVGIDLKDVYSGGFGIDLAATGNRSFVIGSGTGGVKLTNNIPLSIMFGLSPTATMLIKDKSVGILTLAPTANFHTVGTVRHENLPTGSGNALVVDASGNVMVSNTPLNKTASSDETIMQLEDRIKNLENTVEELKQLLLNKNGLSSDLSSSDAAKLSQNVPNPTKNGTSISYYLPDHAKTASIEVYNTSGQLVKSLPLRERGNAKVTLSGSDLPSGTYVYKMTTDGKVTGSKKMVIRD</sequence>
<keyword evidence="6" id="KW-1185">Reference proteome</keyword>
<dbReference type="NCBIfam" id="TIGR04183">
    <property type="entry name" value="Por_Secre_tail"/>
    <property type="match status" value="1"/>
</dbReference>
<dbReference type="AlphaFoldDB" id="A0A1I4VU93"/>
<feature type="chain" id="PRO_5011636056" evidence="3">
    <location>
        <begin position="45"/>
        <end position="410"/>
    </location>
</feature>
<evidence type="ECO:0000256" key="2">
    <source>
        <dbReference type="SAM" id="Coils"/>
    </source>
</evidence>
<evidence type="ECO:0000313" key="6">
    <source>
        <dbReference type="Proteomes" id="UP000198769"/>
    </source>
</evidence>
<dbReference type="Gene3D" id="2.60.40.4070">
    <property type="match status" value="1"/>
</dbReference>
<organism evidence="5 6">
    <name type="scientific">Chryseobacterium oleae</name>
    <dbReference type="NCBI Taxonomy" id="491207"/>
    <lineage>
        <taxon>Bacteria</taxon>
        <taxon>Pseudomonadati</taxon>
        <taxon>Bacteroidota</taxon>
        <taxon>Flavobacteriia</taxon>
        <taxon>Flavobacteriales</taxon>
        <taxon>Weeksellaceae</taxon>
        <taxon>Chryseobacterium group</taxon>
        <taxon>Chryseobacterium</taxon>
    </lineage>
</organism>